<protein>
    <submittedName>
        <fullName evidence="2">Uncharacterized protein</fullName>
    </submittedName>
</protein>
<keyword evidence="3" id="KW-1185">Reference proteome</keyword>
<dbReference type="AlphaFoldDB" id="A0A0W0VNP0"/>
<evidence type="ECO:0000256" key="1">
    <source>
        <dbReference type="SAM" id="SignalP"/>
    </source>
</evidence>
<feature type="chain" id="PRO_5006914932" evidence="1">
    <location>
        <begin position="21"/>
        <end position="78"/>
    </location>
</feature>
<dbReference type="EMBL" id="LNYK01000014">
    <property type="protein sequence ID" value="KTD21695.1"/>
    <property type="molecule type" value="Genomic_DNA"/>
</dbReference>
<reference evidence="2 3" key="1">
    <citation type="submission" date="2015-11" db="EMBL/GenBank/DDBJ databases">
        <title>Genomic analysis of 38 Legionella species identifies large and diverse effector repertoires.</title>
        <authorList>
            <person name="Burstein D."/>
            <person name="Amaro F."/>
            <person name="Zusman T."/>
            <person name="Lifshitz Z."/>
            <person name="Cohen O."/>
            <person name="Gilbert J.A."/>
            <person name="Pupko T."/>
            <person name="Shuman H.A."/>
            <person name="Segal G."/>
        </authorList>
    </citation>
    <scope>NUCLEOTIDE SEQUENCE [LARGE SCALE GENOMIC DNA]</scope>
    <source>
        <strain evidence="2 3">ATCC 49505</strain>
    </source>
</reference>
<dbReference type="Proteomes" id="UP000054997">
    <property type="component" value="Unassembled WGS sequence"/>
</dbReference>
<sequence>MRMIPLIAASLLCFPMINHAAEIPTVEEGAEVYDEKMCVDRYANECINTVCLTSEARDCQDKCYQEAKDKCLEQMGTY</sequence>
<dbReference type="RefSeq" id="WP_058528862.1">
    <property type="nucleotide sequence ID" value="NZ_CAAAHZ010000002.1"/>
</dbReference>
<keyword evidence="1" id="KW-0732">Signal</keyword>
<organism evidence="2 3">
    <name type="scientific">Legionella londiniensis</name>
    <dbReference type="NCBI Taxonomy" id="45068"/>
    <lineage>
        <taxon>Bacteria</taxon>
        <taxon>Pseudomonadati</taxon>
        <taxon>Pseudomonadota</taxon>
        <taxon>Gammaproteobacteria</taxon>
        <taxon>Legionellales</taxon>
        <taxon>Legionellaceae</taxon>
        <taxon>Legionella</taxon>
    </lineage>
</organism>
<evidence type="ECO:0000313" key="2">
    <source>
        <dbReference type="EMBL" id="KTD21695.1"/>
    </source>
</evidence>
<comment type="caution">
    <text evidence="2">The sequence shown here is derived from an EMBL/GenBank/DDBJ whole genome shotgun (WGS) entry which is preliminary data.</text>
</comment>
<dbReference type="OrthoDB" id="5648993at2"/>
<name>A0A0W0VNP0_9GAMM</name>
<feature type="signal peptide" evidence="1">
    <location>
        <begin position="1"/>
        <end position="20"/>
    </location>
</feature>
<accession>A0A0W0VNP0</accession>
<evidence type="ECO:0000313" key="3">
    <source>
        <dbReference type="Proteomes" id="UP000054997"/>
    </source>
</evidence>
<gene>
    <name evidence="2" type="ORF">Llon_0860</name>
</gene>
<proteinExistence type="predicted"/>
<dbReference type="PATRIC" id="fig|45068.5.peg.923"/>
<dbReference type="STRING" id="45068.Llon_0860"/>